<evidence type="ECO:0000256" key="8">
    <source>
        <dbReference type="ARBA" id="ARBA00023288"/>
    </source>
</evidence>
<evidence type="ECO:0000313" key="13">
    <source>
        <dbReference type="EMBL" id="AGH60662.1"/>
    </source>
</evidence>
<dbReference type="Pfam" id="PF13206">
    <property type="entry name" value="VSG_B"/>
    <property type="match status" value="1"/>
</dbReference>
<organism evidence="13">
    <name type="scientific">Trypanosoma brucei</name>
    <dbReference type="NCBI Taxonomy" id="5691"/>
    <lineage>
        <taxon>Eukaryota</taxon>
        <taxon>Discoba</taxon>
        <taxon>Euglenozoa</taxon>
        <taxon>Kinetoplastea</taxon>
        <taxon>Metakinetoplastina</taxon>
        <taxon>Trypanosomatida</taxon>
        <taxon>Trypanosomatidae</taxon>
        <taxon>Trypanosoma</taxon>
    </lineage>
</organism>
<feature type="compositionally biased region" description="Polar residues" evidence="10">
    <location>
        <begin position="294"/>
        <end position="305"/>
    </location>
</feature>
<evidence type="ECO:0000256" key="9">
    <source>
        <dbReference type="SAM" id="Coils"/>
    </source>
</evidence>
<evidence type="ECO:0000256" key="2">
    <source>
        <dbReference type="ARBA" id="ARBA00004609"/>
    </source>
</evidence>
<evidence type="ECO:0000256" key="6">
    <source>
        <dbReference type="ARBA" id="ARBA00023136"/>
    </source>
</evidence>
<keyword evidence="4" id="KW-0336">GPI-anchor</keyword>
<sequence>MKPLLQLAIALIIAPTFVRGAGENANEFRDICVLNKLLTTKIPNPEIGERQATNKKPVSTNVAEVMSEVLQLNLTVVEIAKEKVLQDTTEYADMSKIKGKAELEGYFDKVDDAKLTALRSAYNKGRQGQGADEAFMKKIALPLKENIRQKFRPVLAALASRAMAIKQKITDAEQRIHENRKNVRAALLQALYGPTYHTVIWPSDSDTDTEVKQFNPAKTFPWEGANREATCKAASATDKTAGAGLAIDLVCLCSGGASGDADKGKHCTPTDTPNVAEVDSTTTADKSADELHSLSKSLRYSSGVE</sequence>
<comment type="subcellular location">
    <subcellularLocation>
        <location evidence="2">Cell membrane</location>
        <topology evidence="2">Lipid-anchor</topology>
        <topology evidence="2">GPI-anchor</topology>
    </subcellularLocation>
</comment>
<feature type="coiled-coil region" evidence="9">
    <location>
        <begin position="155"/>
        <end position="182"/>
    </location>
</feature>
<keyword evidence="7" id="KW-0325">Glycoprotein</keyword>
<dbReference type="AlphaFoldDB" id="M4T0W6"/>
<keyword evidence="5 11" id="KW-0732">Signal</keyword>
<proteinExistence type="predicted"/>
<comment type="function">
    <text evidence="1">VSG forms a coat on the surface of the parasite. The trypanosome evades the immune response of the host by expressing a series of antigenically distinct VSGs from an estimated 1000 VSG genes.</text>
</comment>
<keyword evidence="9" id="KW-0175">Coiled coil</keyword>
<dbReference type="GO" id="GO:0005886">
    <property type="term" value="C:plasma membrane"/>
    <property type="evidence" value="ECO:0007669"/>
    <property type="project" value="UniProtKB-SubCell"/>
</dbReference>
<accession>M4T0W6</accession>
<reference evidence="13" key="2">
    <citation type="journal article" date="2014" name="Mol. Biochem. Parasitol.">
        <title>Capturing the variant surface glycoprotein repertoire (the VSGnome) of Trypanosoma brucei Lister 427.</title>
        <authorList>
            <person name="Cross G.A."/>
            <person name="Kim H.S."/>
            <person name="Wickstead B."/>
        </authorList>
    </citation>
    <scope>NUCLEOTIDE SEQUENCE</scope>
    <source>
        <strain evidence="13">Lister 427</strain>
    </source>
</reference>
<evidence type="ECO:0000256" key="10">
    <source>
        <dbReference type="SAM" id="MobiDB-lite"/>
    </source>
</evidence>
<dbReference type="InterPro" id="IPR025932">
    <property type="entry name" value="Trypano_VSG_B_N_dom"/>
</dbReference>
<evidence type="ECO:0000256" key="4">
    <source>
        <dbReference type="ARBA" id="ARBA00022622"/>
    </source>
</evidence>
<keyword evidence="6" id="KW-0472">Membrane</keyword>
<dbReference type="EMBL" id="KC613231">
    <property type="protein sequence ID" value="AGH60662.1"/>
    <property type="molecule type" value="Genomic_DNA"/>
</dbReference>
<evidence type="ECO:0000256" key="3">
    <source>
        <dbReference type="ARBA" id="ARBA00022475"/>
    </source>
</evidence>
<feature type="region of interest" description="Disordered" evidence="10">
    <location>
        <begin position="259"/>
        <end position="305"/>
    </location>
</feature>
<dbReference type="GO" id="GO:0098552">
    <property type="term" value="C:side of membrane"/>
    <property type="evidence" value="ECO:0007669"/>
    <property type="project" value="UniProtKB-KW"/>
</dbReference>
<feature type="chain" id="PRO_5004058761" evidence="11">
    <location>
        <begin position="21"/>
        <end position="305"/>
    </location>
</feature>
<evidence type="ECO:0000256" key="1">
    <source>
        <dbReference type="ARBA" id="ARBA00002523"/>
    </source>
</evidence>
<feature type="domain" description="Trypanosome variant surface glycoprotein B-type N-terminal" evidence="12">
    <location>
        <begin position="19"/>
        <end position="276"/>
    </location>
</feature>
<name>M4T0W6_9TRYP</name>
<keyword evidence="3" id="KW-1003">Cell membrane</keyword>
<evidence type="ECO:0000259" key="12">
    <source>
        <dbReference type="Pfam" id="PF13206"/>
    </source>
</evidence>
<feature type="compositionally biased region" description="Polar residues" evidence="10">
    <location>
        <begin position="269"/>
        <end position="285"/>
    </location>
</feature>
<evidence type="ECO:0000256" key="5">
    <source>
        <dbReference type="ARBA" id="ARBA00022729"/>
    </source>
</evidence>
<protein>
    <submittedName>
        <fullName evidence="13">Variant surface glycoprotein 1751</fullName>
    </submittedName>
</protein>
<dbReference type="VEuPathDB" id="TriTrypDB:Tb427_000060400"/>
<evidence type="ECO:0000256" key="7">
    <source>
        <dbReference type="ARBA" id="ARBA00023180"/>
    </source>
</evidence>
<evidence type="ECO:0000256" key="11">
    <source>
        <dbReference type="SAM" id="SignalP"/>
    </source>
</evidence>
<feature type="signal peptide" evidence="11">
    <location>
        <begin position="1"/>
        <end position="20"/>
    </location>
</feature>
<keyword evidence="8" id="KW-0449">Lipoprotein</keyword>
<reference evidence="13" key="1">
    <citation type="submission" date="2013-02" db="EMBL/GenBank/DDBJ databases">
        <authorList>
            <person name="Cross G.A.M."/>
            <person name="Kim H.-S."/>
            <person name="Wickstead B."/>
        </authorList>
    </citation>
    <scope>NUCLEOTIDE SEQUENCE</scope>
    <source>
        <strain evidence="13">Lister 427</strain>
    </source>
</reference>